<dbReference type="RefSeq" id="WP_253872358.1">
    <property type="nucleotide sequence ID" value="NZ_BAABHM010000032.1"/>
</dbReference>
<comment type="caution">
    <text evidence="2">The sequence shown here is derived from an EMBL/GenBank/DDBJ whole genome shotgun (WGS) entry which is preliminary data.</text>
</comment>
<sequence length="789" mass="84148">MPAIDPNQIPGDDPKLDPDAVEDAARALRADAEAIRETGGEVVNAWSRLREDYQALESEQLLRSMDPVRTATATVGDDLGRAAAALMTFAGELREIKAQFDRVRVDAFAFKDRIRSNPEWEFDQALIDENTALLGRVNTTQVQLWDAERECANAIRAIDDIKRWHSGIAEGDQYGYGLSSIPVGTEMPWGAPVDKQEHCPMSAAIAVKSAVWDGFGHDVIVEGFKGLGGLIGLGEDGFTMETFESTWGGMGALIGRDVETGDWAWGTAGDAWLATGKSLVAWDMWAEDPARATGTTLGNIALTVATLGTGAAIKGVASAGRAGQVLSVAGQALRVVGKAMDPVELLVGGAKVLKGVHLLDTFEAARFHSSLNTDEILKGLEFDPDVDMTTPEPDGLDVSPAENSASQSAPESVREPALVGAATRNAADVVQAGSHVSVDQPSTGGGHGGGTSSGGGGSGDAPGVGGGHGGGTDGPSVPEGSPDAPGNSGQDGSPPRSVPSTPMGDAVVRDLDSAFDGRLDEFLAEHSVTRSRFEDLVNTPIHELTRPGLEKLIELRQDLPPVNPDTVLQKVVTPDVVHQIFVDLIDTADVSDPKQMARMFELVETHDDMIRDVPPDERKPTKLGGFVTRAADLIGKAPAEIYQQLGLDYKGTPFRPGDKFMFGIEFQPGHRLPDTSHYVAQTALRHFDELHELPPEQYRSRILELIGKDYAGAPGVDSMINNGGFALDPRNPYRGNGFAGSGGNLIKPEFQYFDYANVPDGSELWRVGPDGAREIVAGYSRDLQQWVLR</sequence>
<proteinExistence type="predicted"/>
<keyword evidence="3" id="KW-1185">Reference proteome</keyword>
<organism evidence="2 3">
    <name type="scientific">Promicromonospora umidemergens</name>
    <dbReference type="NCBI Taxonomy" id="629679"/>
    <lineage>
        <taxon>Bacteria</taxon>
        <taxon>Bacillati</taxon>
        <taxon>Actinomycetota</taxon>
        <taxon>Actinomycetes</taxon>
        <taxon>Micrococcales</taxon>
        <taxon>Promicromonosporaceae</taxon>
        <taxon>Promicromonospora</taxon>
    </lineage>
</organism>
<dbReference type="EMBL" id="BAABHM010000032">
    <property type="protein sequence ID" value="GAA4719658.1"/>
    <property type="molecule type" value="Genomic_DNA"/>
</dbReference>
<evidence type="ECO:0008006" key="4">
    <source>
        <dbReference type="Google" id="ProtNLM"/>
    </source>
</evidence>
<evidence type="ECO:0000313" key="3">
    <source>
        <dbReference type="Proteomes" id="UP001500843"/>
    </source>
</evidence>
<reference evidence="3" key="1">
    <citation type="journal article" date="2019" name="Int. J. Syst. Evol. Microbiol.">
        <title>The Global Catalogue of Microorganisms (GCM) 10K type strain sequencing project: providing services to taxonomists for standard genome sequencing and annotation.</title>
        <authorList>
            <consortium name="The Broad Institute Genomics Platform"/>
            <consortium name="The Broad Institute Genome Sequencing Center for Infectious Disease"/>
            <person name="Wu L."/>
            <person name="Ma J."/>
        </authorList>
    </citation>
    <scope>NUCLEOTIDE SEQUENCE [LARGE SCALE GENOMIC DNA]</scope>
    <source>
        <strain evidence="3">JCM 17975</strain>
    </source>
</reference>
<gene>
    <name evidence="2" type="ORF">GCM10023198_49540</name>
</gene>
<feature type="compositionally biased region" description="Polar residues" evidence="1">
    <location>
        <begin position="401"/>
        <end position="410"/>
    </location>
</feature>
<dbReference type="Proteomes" id="UP001500843">
    <property type="component" value="Unassembled WGS sequence"/>
</dbReference>
<accession>A0ABP8Y4P7</accession>
<feature type="region of interest" description="Disordered" evidence="1">
    <location>
        <begin position="383"/>
        <end position="416"/>
    </location>
</feature>
<feature type="region of interest" description="Disordered" evidence="1">
    <location>
        <begin position="436"/>
        <end position="505"/>
    </location>
</feature>
<name>A0ABP8Y4P7_9MICO</name>
<feature type="compositionally biased region" description="Gly residues" evidence="1">
    <location>
        <begin position="443"/>
        <end position="473"/>
    </location>
</feature>
<evidence type="ECO:0000256" key="1">
    <source>
        <dbReference type="SAM" id="MobiDB-lite"/>
    </source>
</evidence>
<evidence type="ECO:0000313" key="2">
    <source>
        <dbReference type="EMBL" id="GAA4719658.1"/>
    </source>
</evidence>
<protein>
    <recommendedName>
        <fullName evidence="4">WXG100 family type VII secretion target</fullName>
    </recommendedName>
</protein>